<reference evidence="6 7" key="1">
    <citation type="journal article" name="Sci. Rep.">
        <title>Telomere-to-telomere assembled and centromere annotated genomes of the two main subspecies of the button mushroom Agaricus bisporus reveal especially polymorphic chromosome ends.</title>
        <authorList>
            <person name="Sonnenberg A.S.M."/>
            <person name="Sedaghat-Telgerd N."/>
            <person name="Lavrijssen B."/>
            <person name="Ohm R.A."/>
            <person name="Hendrickx P.M."/>
            <person name="Scholtmeijer K."/>
            <person name="Baars J.J.P."/>
            <person name="van Peer A."/>
        </authorList>
    </citation>
    <scope>NUCLEOTIDE SEQUENCE [LARGE SCALE GENOMIC DNA]</scope>
    <source>
        <strain evidence="6 7">H119_p4</strain>
    </source>
</reference>
<dbReference type="AlphaFoldDB" id="A0A8H7EW73"/>
<dbReference type="PANTHER" id="PTHR10963:SF24">
    <property type="entry name" value="GLYCOSIDASE C21B10.07-RELATED"/>
    <property type="match status" value="1"/>
</dbReference>
<gene>
    <name evidence="6" type="ORF">Agabi119p4_10352</name>
</gene>
<dbReference type="InterPro" id="IPR013320">
    <property type="entry name" value="ConA-like_dom_sf"/>
</dbReference>
<evidence type="ECO:0000256" key="3">
    <source>
        <dbReference type="ARBA" id="ARBA00023295"/>
    </source>
</evidence>
<keyword evidence="4" id="KW-0732">Signal</keyword>
<dbReference type="GO" id="GO:0004553">
    <property type="term" value="F:hydrolase activity, hydrolyzing O-glycosyl compounds"/>
    <property type="evidence" value="ECO:0007669"/>
    <property type="project" value="InterPro"/>
</dbReference>
<dbReference type="Gene3D" id="2.60.120.200">
    <property type="match status" value="1"/>
</dbReference>
<organism evidence="6 7">
    <name type="scientific">Agaricus bisporus var. burnettii</name>
    <dbReference type="NCBI Taxonomy" id="192524"/>
    <lineage>
        <taxon>Eukaryota</taxon>
        <taxon>Fungi</taxon>
        <taxon>Dikarya</taxon>
        <taxon>Basidiomycota</taxon>
        <taxon>Agaricomycotina</taxon>
        <taxon>Agaricomycetes</taxon>
        <taxon>Agaricomycetidae</taxon>
        <taxon>Agaricales</taxon>
        <taxon>Agaricineae</taxon>
        <taxon>Agaricaceae</taxon>
        <taxon>Agaricus</taxon>
    </lineage>
</organism>
<feature type="signal peptide" evidence="4">
    <location>
        <begin position="1"/>
        <end position="19"/>
    </location>
</feature>
<dbReference type="InterPro" id="IPR050546">
    <property type="entry name" value="Glycosyl_Hydrlase_16"/>
</dbReference>
<keyword evidence="3" id="KW-0326">Glycosidase</keyword>
<sequence length="316" mass="34036">MKSAFTALLLSALWVPALSISYSLRDTVTGSGFFDFFEFQAISDPTHGRVNYVDANTARSRGLAVAQSSNSFILRADSNNVLNPGGAGRDSVRVRSRNTYSHHVAVFDIHHMPEGCGTWPAVWETQESIWPNGGEVDIVEGVNNQSPNAATLHTNQGCTMPSSRQQTGQSTQLDCNVAVNGNSGCGVRFPTANSFGPSFNSNGGGWFAMERSSTNIKVFFWPRNSGSVPNEVRNGAGSVNPDNWGTPIANFPNSQCNLDSHFSAHNIIINLTFCGDWAGSVYGQSGCPGSCVDFVNNNPGSFRNAFFDLGSIRVYQ</sequence>
<dbReference type="PANTHER" id="PTHR10963">
    <property type="entry name" value="GLYCOSYL HYDROLASE-RELATED"/>
    <property type="match status" value="1"/>
</dbReference>
<dbReference type="GO" id="GO:0009251">
    <property type="term" value="P:glucan catabolic process"/>
    <property type="evidence" value="ECO:0007669"/>
    <property type="project" value="TreeGrafter"/>
</dbReference>
<dbReference type="PROSITE" id="PS51762">
    <property type="entry name" value="GH16_2"/>
    <property type="match status" value="1"/>
</dbReference>
<evidence type="ECO:0000313" key="7">
    <source>
        <dbReference type="Proteomes" id="UP000629468"/>
    </source>
</evidence>
<evidence type="ECO:0000256" key="4">
    <source>
        <dbReference type="SAM" id="SignalP"/>
    </source>
</evidence>
<accession>A0A8H7EW73</accession>
<dbReference type="Pfam" id="PF26113">
    <property type="entry name" value="GH16_XgeA"/>
    <property type="match status" value="1"/>
</dbReference>
<dbReference type="SUPFAM" id="SSF49899">
    <property type="entry name" value="Concanavalin A-like lectins/glucanases"/>
    <property type="match status" value="1"/>
</dbReference>
<dbReference type="FunFam" id="2.60.120.200:FF:000114">
    <property type="entry name" value="Probable endo-1,3(4)-beta-glucanase NFIA_089530"/>
    <property type="match status" value="1"/>
</dbReference>
<feature type="domain" description="GH16" evidence="5">
    <location>
        <begin position="37"/>
        <end position="286"/>
    </location>
</feature>
<dbReference type="EMBL" id="JABXXO010000014">
    <property type="protein sequence ID" value="KAF7760943.1"/>
    <property type="molecule type" value="Genomic_DNA"/>
</dbReference>
<proteinExistence type="inferred from homology"/>
<dbReference type="Proteomes" id="UP000629468">
    <property type="component" value="Unassembled WGS sequence"/>
</dbReference>
<keyword evidence="2" id="KW-0378">Hydrolase</keyword>
<feature type="chain" id="PRO_5034286957" description="GH16 domain-containing protein" evidence="4">
    <location>
        <begin position="20"/>
        <end position="316"/>
    </location>
</feature>
<evidence type="ECO:0000256" key="1">
    <source>
        <dbReference type="ARBA" id="ARBA00006865"/>
    </source>
</evidence>
<comment type="caution">
    <text evidence="6">The sequence shown here is derived from an EMBL/GenBank/DDBJ whole genome shotgun (WGS) entry which is preliminary data.</text>
</comment>
<comment type="similarity">
    <text evidence="1">Belongs to the glycosyl hydrolase 16 family.</text>
</comment>
<evidence type="ECO:0000259" key="5">
    <source>
        <dbReference type="PROSITE" id="PS51762"/>
    </source>
</evidence>
<name>A0A8H7EW73_AGABI</name>
<evidence type="ECO:0000256" key="2">
    <source>
        <dbReference type="ARBA" id="ARBA00022801"/>
    </source>
</evidence>
<protein>
    <recommendedName>
        <fullName evidence="5">GH16 domain-containing protein</fullName>
    </recommendedName>
</protein>
<dbReference type="CDD" id="cd02181">
    <property type="entry name" value="GH16_fungal_Lam16A_glucanase"/>
    <property type="match status" value="1"/>
</dbReference>
<dbReference type="InterPro" id="IPR000757">
    <property type="entry name" value="Beta-glucanase-like"/>
</dbReference>
<evidence type="ECO:0000313" key="6">
    <source>
        <dbReference type="EMBL" id="KAF7760943.1"/>
    </source>
</evidence>